<dbReference type="InterPro" id="IPR037401">
    <property type="entry name" value="SnoaL-like"/>
</dbReference>
<evidence type="ECO:0000313" key="3">
    <source>
        <dbReference type="Proteomes" id="UP001596043"/>
    </source>
</evidence>
<accession>A0ABV9HZG8</accession>
<dbReference type="RefSeq" id="WP_379980892.1">
    <property type="nucleotide sequence ID" value="NZ_JBHSFV010000011.1"/>
</dbReference>
<proteinExistence type="predicted"/>
<dbReference type="PIRSF" id="PIRSF030561">
    <property type="entry name" value="UCP030561"/>
    <property type="match status" value="1"/>
</dbReference>
<dbReference type="SUPFAM" id="SSF54427">
    <property type="entry name" value="NTF2-like"/>
    <property type="match status" value="1"/>
</dbReference>
<dbReference type="Proteomes" id="UP001596043">
    <property type="component" value="Unassembled WGS sequence"/>
</dbReference>
<reference evidence="3" key="1">
    <citation type="journal article" date="2019" name="Int. J. Syst. Evol. Microbiol.">
        <title>The Global Catalogue of Microorganisms (GCM) 10K type strain sequencing project: providing services to taxonomists for standard genome sequencing and annotation.</title>
        <authorList>
            <consortium name="The Broad Institute Genomics Platform"/>
            <consortium name="The Broad Institute Genome Sequencing Center for Infectious Disease"/>
            <person name="Wu L."/>
            <person name="Ma J."/>
        </authorList>
    </citation>
    <scope>NUCLEOTIDE SEQUENCE [LARGE SCALE GENOMIC DNA]</scope>
    <source>
        <strain evidence="3">YJ-61-S</strain>
    </source>
</reference>
<dbReference type="InterPro" id="IPR032710">
    <property type="entry name" value="NTF2-like_dom_sf"/>
</dbReference>
<comment type="caution">
    <text evidence="2">The sequence shown here is derived from an EMBL/GenBank/DDBJ whole genome shotgun (WGS) entry which is preliminary data.</text>
</comment>
<gene>
    <name evidence="2" type="ORF">ACFO3O_16700</name>
</gene>
<feature type="domain" description="SnoaL-like" evidence="1">
    <location>
        <begin position="7"/>
        <end position="105"/>
    </location>
</feature>
<name>A0ABV9HZG8_9FLAO</name>
<dbReference type="Gene3D" id="3.10.450.50">
    <property type="match status" value="1"/>
</dbReference>
<dbReference type="InterPro" id="IPR008317">
    <property type="entry name" value="UCP030561"/>
</dbReference>
<dbReference type="Pfam" id="PF12680">
    <property type="entry name" value="SnoaL_2"/>
    <property type="match status" value="1"/>
</dbReference>
<organism evidence="2 3">
    <name type="scientific">Dokdonia ponticola</name>
    <dbReference type="NCBI Taxonomy" id="2041041"/>
    <lineage>
        <taxon>Bacteria</taxon>
        <taxon>Pseudomonadati</taxon>
        <taxon>Bacteroidota</taxon>
        <taxon>Flavobacteriia</taxon>
        <taxon>Flavobacteriales</taxon>
        <taxon>Flavobacteriaceae</taxon>
        <taxon>Dokdonia</taxon>
    </lineage>
</organism>
<protein>
    <submittedName>
        <fullName evidence="2">Nuclear transport factor 2 family protein</fullName>
    </submittedName>
</protein>
<sequence>MAPQEIVQRQLDAYNNRDIETFLAMHAANAELYAFGETLPFVKGQEQIRTTYAEIFDTSPNLHSKLLHRIVLGNKVIDHEEITGRKGVDILEFIAIYEVDETTITKAHFMK</sequence>
<keyword evidence="3" id="KW-1185">Reference proteome</keyword>
<dbReference type="EMBL" id="JBHSFV010000011">
    <property type="protein sequence ID" value="MFC4635552.1"/>
    <property type="molecule type" value="Genomic_DNA"/>
</dbReference>
<evidence type="ECO:0000259" key="1">
    <source>
        <dbReference type="Pfam" id="PF12680"/>
    </source>
</evidence>
<evidence type="ECO:0000313" key="2">
    <source>
        <dbReference type="EMBL" id="MFC4635552.1"/>
    </source>
</evidence>